<evidence type="ECO:0000313" key="3">
    <source>
        <dbReference type="Proteomes" id="UP000552883"/>
    </source>
</evidence>
<gene>
    <name evidence="2" type="ORF">BJ959_001547</name>
</gene>
<evidence type="ECO:0000256" key="1">
    <source>
        <dbReference type="SAM" id="Phobius"/>
    </source>
</evidence>
<protein>
    <submittedName>
        <fullName evidence="2">Uncharacterized protein</fullName>
    </submittedName>
</protein>
<evidence type="ECO:0000313" key="2">
    <source>
        <dbReference type="EMBL" id="MBB5618051.1"/>
    </source>
</evidence>
<reference evidence="2 3" key="1">
    <citation type="submission" date="2020-08" db="EMBL/GenBank/DDBJ databases">
        <title>Sequencing the genomes of 1000 actinobacteria strains.</title>
        <authorList>
            <person name="Klenk H.-P."/>
        </authorList>
    </citation>
    <scope>NUCLEOTIDE SEQUENCE [LARGE SCALE GENOMIC DNA]</scope>
    <source>
        <strain evidence="2 3">DSM 23889</strain>
    </source>
</reference>
<feature type="transmembrane region" description="Helical" evidence="1">
    <location>
        <begin position="50"/>
        <end position="70"/>
    </location>
</feature>
<dbReference type="EMBL" id="JACHBS010000001">
    <property type="protein sequence ID" value="MBB5618051.1"/>
    <property type="molecule type" value="Genomic_DNA"/>
</dbReference>
<name>A0A840X733_9MICO</name>
<dbReference type="Proteomes" id="UP000552883">
    <property type="component" value="Unassembled WGS sequence"/>
</dbReference>
<keyword evidence="3" id="KW-1185">Reference proteome</keyword>
<organism evidence="2 3">
    <name type="scientific">Microcella frigidaquae</name>
    <dbReference type="NCBI Taxonomy" id="424758"/>
    <lineage>
        <taxon>Bacteria</taxon>
        <taxon>Bacillati</taxon>
        <taxon>Actinomycetota</taxon>
        <taxon>Actinomycetes</taxon>
        <taxon>Micrococcales</taxon>
        <taxon>Microbacteriaceae</taxon>
        <taxon>Microcella</taxon>
    </lineage>
</organism>
<comment type="caution">
    <text evidence="2">The sequence shown here is derived from an EMBL/GenBank/DDBJ whole genome shotgun (WGS) entry which is preliminary data.</text>
</comment>
<feature type="transmembrane region" description="Helical" evidence="1">
    <location>
        <begin position="82"/>
        <end position="104"/>
    </location>
</feature>
<proteinExistence type="predicted"/>
<accession>A0A840X733</accession>
<keyword evidence="1" id="KW-0472">Membrane</keyword>
<feature type="transmembrane region" description="Helical" evidence="1">
    <location>
        <begin position="110"/>
        <end position="133"/>
    </location>
</feature>
<keyword evidence="1" id="KW-1133">Transmembrane helix</keyword>
<sequence>MLSGVLTTVLGALALGVGGYFLFLRPTLLPEDIRHTGIDPTTLPPAFLDWLGIVFATWGGFIAGFGILLLGIGITLLSRRTLWLYLGTAAGVLVAFGRFVLSNILIGSDFLWFIATLFVLALALAIVLVVTAVRRHPTRRTDAPEG</sequence>
<keyword evidence="1" id="KW-0812">Transmembrane</keyword>
<dbReference type="AlphaFoldDB" id="A0A840X733"/>
<dbReference type="RefSeq" id="WP_221234921.1">
    <property type="nucleotide sequence ID" value="NZ_JACHBS010000001.1"/>
</dbReference>